<organism evidence="3 4">
    <name type="scientific">Rubrobacter taiwanensis</name>
    <dbReference type="NCBI Taxonomy" id="185139"/>
    <lineage>
        <taxon>Bacteria</taxon>
        <taxon>Bacillati</taxon>
        <taxon>Actinomycetota</taxon>
        <taxon>Rubrobacteria</taxon>
        <taxon>Rubrobacterales</taxon>
        <taxon>Rubrobacteraceae</taxon>
        <taxon>Rubrobacter</taxon>
    </lineage>
</organism>
<reference evidence="3 4" key="1">
    <citation type="submission" date="2019-03" db="EMBL/GenBank/DDBJ databases">
        <title>Whole genome sequence of a novel Rubrobacter taiwanensis strain, isolated from Yellowstone National Park.</title>
        <authorList>
            <person name="Freed S."/>
            <person name="Ramaley R.F."/>
            <person name="Kyndt J.A."/>
        </authorList>
    </citation>
    <scope>NUCLEOTIDE SEQUENCE [LARGE SCALE GENOMIC DNA]</scope>
    <source>
        <strain evidence="3 4">Yellowstone</strain>
    </source>
</reference>
<dbReference type="OrthoDB" id="9783299at2"/>
<dbReference type="EMBL" id="SKBU01000006">
    <property type="protein sequence ID" value="TCJ20107.1"/>
    <property type="molecule type" value="Genomic_DNA"/>
</dbReference>
<gene>
    <name evidence="3" type="ORF">E0L93_02300</name>
</gene>
<evidence type="ECO:0000313" key="3">
    <source>
        <dbReference type="EMBL" id="TCJ20107.1"/>
    </source>
</evidence>
<keyword evidence="1" id="KW-0472">Membrane</keyword>
<comment type="caution">
    <text evidence="3">The sequence shown here is derived from an EMBL/GenBank/DDBJ whole genome shotgun (WGS) entry which is preliminary data.</text>
</comment>
<keyword evidence="1" id="KW-0812">Transmembrane</keyword>
<keyword evidence="1" id="KW-1133">Transmembrane helix</keyword>
<keyword evidence="4" id="KW-1185">Reference proteome</keyword>
<proteinExistence type="predicted"/>
<dbReference type="Proteomes" id="UP000295244">
    <property type="component" value="Unassembled WGS sequence"/>
</dbReference>
<protein>
    <submittedName>
        <fullName evidence="3">DUF4397 domain-containing protein</fullName>
    </submittedName>
</protein>
<dbReference type="AlphaFoldDB" id="A0A4R1BRW5"/>
<dbReference type="InterPro" id="IPR025510">
    <property type="entry name" value="DUF4397"/>
</dbReference>
<evidence type="ECO:0000313" key="4">
    <source>
        <dbReference type="Proteomes" id="UP000295244"/>
    </source>
</evidence>
<feature type="domain" description="DUF4397" evidence="2">
    <location>
        <begin position="123"/>
        <end position="201"/>
    </location>
</feature>
<dbReference type="Pfam" id="PF14344">
    <property type="entry name" value="DUF4397"/>
    <property type="match status" value="2"/>
</dbReference>
<name>A0A4R1BRW5_9ACTN</name>
<feature type="domain" description="DUF4397" evidence="2">
    <location>
        <begin position="2"/>
        <end position="118"/>
    </location>
</feature>
<accession>A0A4R1BRW5</accession>
<sequence length="232" mass="23520">MLRVAHLSPDAPNVDVYLNDEPVAELQGVPYGTISPYLPVPAGTQNVKVYAAGDTSEPVIEADVDLAAGADYTVGAVGLVEDGSLTAQVYQDDNTPPAGDNARLRVVHASPDAGPVDVGAQGGGNLVEGLEFPNASDYAEVPAGTYTIEVKAAGTDQVALTVPDVALNAGVVYSAFAVGLAEDGSLDVILTEDSMAMPDTGGLSPGGVLLAGSLLFFSAAAAGILLLRRRLT</sequence>
<evidence type="ECO:0000256" key="1">
    <source>
        <dbReference type="SAM" id="Phobius"/>
    </source>
</evidence>
<evidence type="ECO:0000259" key="2">
    <source>
        <dbReference type="Pfam" id="PF14344"/>
    </source>
</evidence>
<feature type="transmembrane region" description="Helical" evidence="1">
    <location>
        <begin position="207"/>
        <end position="227"/>
    </location>
</feature>